<keyword evidence="2" id="KW-1185">Reference proteome</keyword>
<organism evidence="1 2">
    <name type="scientific">Trueperella bernardiae</name>
    <dbReference type="NCBI Taxonomy" id="59561"/>
    <lineage>
        <taxon>Bacteria</taxon>
        <taxon>Bacillati</taxon>
        <taxon>Actinomycetota</taxon>
        <taxon>Actinomycetes</taxon>
        <taxon>Actinomycetales</taxon>
        <taxon>Actinomycetaceae</taxon>
        <taxon>Trueperella</taxon>
    </lineage>
</organism>
<protein>
    <submittedName>
        <fullName evidence="1">Uncharacterized protein</fullName>
    </submittedName>
</protein>
<accession>A0A0W1KJS4</accession>
<evidence type="ECO:0000313" key="2">
    <source>
        <dbReference type="Proteomes" id="UP000054404"/>
    </source>
</evidence>
<dbReference type="PATRIC" id="fig|59561.3.peg.1410"/>
<dbReference type="Proteomes" id="UP000054404">
    <property type="component" value="Unassembled WGS sequence"/>
</dbReference>
<gene>
    <name evidence="1" type="ORF">AQZ59_01417</name>
</gene>
<dbReference type="AlphaFoldDB" id="A0A0W1KJS4"/>
<dbReference type="EMBL" id="LNIZ01000006">
    <property type="protein sequence ID" value="KTF03817.1"/>
    <property type="molecule type" value="Genomic_DNA"/>
</dbReference>
<comment type="caution">
    <text evidence="1">The sequence shown here is derived from an EMBL/GenBank/DDBJ whole genome shotgun (WGS) entry which is preliminary data.</text>
</comment>
<dbReference type="RefSeq" id="WP_148132132.1">
    <property type="nucleotide sequence ID" value="NZ_CAUPHE010000010.1"/>
</dbReference>
<proteinExistence type="predicted"/>
<name>A0A0W1KJS4_9ACTO</name>
<sequence length="65" mass="7171">MGLFGRRKKKQEQQEPQKSAAYLARQAEIQNLIAAEPEAIAVDGIELAKPSAPSTRRGFLDCTKD</sequence>
<evidence type="ECO:0000313" key="1">
    <source>
        <dbReference type="EMBL" id="KTF03817.1"/>
    </source>
</evidence>
<reference evidence="1 2" key="1">
    <citation type="submission" date="2015-11" db="EMBL/GenBank/DDBJ databases">
        <title>Draft Genome Sequence of the Type Strain Trueperella bernardiae LCDC 89-0504T, Isolated from Blood Culture.</title>
        <authorList>
            <person name="Bernier A.-M."/>
            <person name="Bernard K."/>
        </authorList>
    </citation>
    <scope>NUCLEOTIDE SEQUENCE [LARGE SCALE GENOMIC DNA]</scope>
    <source>
        <strain evidence="1 2">LCDC 89-0504</strain>
    </source>
</reference>